<reference evidence="2 3" key="1">
    <citation type="submission" date="2019-10" db="EMBL/GenBank/DDBJ databases">
        <title>Two novel species isolated from a subtropical stream in China.</title>
        <authorList>
            <person name="Lu H."/>
        </authorList>
    </citation>
    <scope>NUCLEOTIDE SEQUENCE [LARGE SCALE GENOMIC DNA]</scope>
    <source>
        <strain evidence="2 3">FT103W</strain>
    </source>
</reference>
<evidence type="ECO:0000313" key="3">
    <source>
        <dbReference type="Proteomes" id="UP000444318"/>
    </source>
</evidence>
<sequence length="402" mass="42932">MRSRLATFLLFLFTSMSCWAQANKTPVKQPNAKLAKVTEASSTAFSPEEIYRSAKPSVVVVQTSRALGSGVVMLSGDRVGTWIATNAHVVAQADTVKVDVGELSVSGAVAFRDEATDVAFIKLEATQLEDFSSTRFFRLPIKTGQKVFALGAPKGLVNTFTDGIVSGVRVVEGKKLIQTTAAISPGSSGGALLNGYGELVGMTTFKVVGGEALNFAIDIEWVDQLLDALRAAEIIRLAGTKATARSLDDDFVRWLASAVTPDNKAVLAEYQRKSSEYGKNRTPEGLNSFINDLQHFADLYLSQRTVSVSAQTGTQQPARLMLVCDVKMSVKTHQLTYAIDFQAGTVNGTPAVISPTEIRYNYTNTADGITNVILDRVNGTASISSGRPVGNGPCSVSKGQAF</sequence>
<dbReference type="Pfam" id="PF13365">
    <property type="entry name" value="Trypsin_2"/>
    <property type="match status" value="1"/>
</dbReference>
<proteinExistence type="predicted"/>
<keyword evidence="2" id="KW-0645">Protease</keyword>
<dbReference type="AlphaFoldDB" id="A0A843SME4"/>
<dbReference type="GO" id="GO:0004252">
    <property type="term" value="F:serine-type endopeptidase activity"/>
    <property type="evidence" value="ECO:0007669"/>
    <property type="project" value="InterPro"/>
</dbReference>
<comment type="caution">
    <text evidence="2">The sequence shown here is derived from an EMBL/GenBank/DDBJ whole genome shotgun (WGS) entry which is preliminary data.</text>
</comment>
<dbReference type="InterPro" id="IPR009003">
    <property type="entry name" value="Peptidase_S1_PA"/>
</dbReference>
<keyword evidence="3" id="KW-1185">Reference proteome</keyword>
<dbReference type="RefSeq" id="WP_152809792.1">
    <property type="nucleotide sequence ID" value="NZ_WHUF01000012.1"/>
</dbReference>
<accession>A0A843SME4</accession>
<name>A0A843SME4_9BURK</name>
<dbReference type="Gene3D" id="2.40.10.10">
    <property type="entry name" value="Trypsin-like serine proteases"/>
    <property type="match status" value="2"/>
</dbReference>
<dbReference type="InterPro" id="IPR001940">
    <property type="entry name" value="Peptidase_S1C"/>
</dbReference>
<keyword evidence="2" id="KW-0378">Hydrolase</keyword>
<dbReference type="SUPFAM" id="SSF50494">
    <property type="entry name" value="Trypsin-like serine proteases"/>
    <property type="match status" value="1"/>
</dbReference>
<keyword evidence="1" id="KW-0732">Signal</keyword>
<feature type="signal peptide" evidence="1">
    <location>
        <begin position="1"/>
        <end position="20"/>
    </location>
</feature>
<dbReference type="PROSITE" id="PS51257">
    <property type="entry name" value="PROKAR_LIPOPROTEIN"/>
    <property type="match status" value="1"/>
</dbReference>
<dbReference type="GO" id="GO:0006508">
    <property type="term" value="P:proteolysis"/>
    <property type="evidence" value="ECO:0007669"/>
    <property type="project" value="UniProtKB-KW"/>
</dbReference>
<dbReference type="InterPro" id="IPR043504">
    <property type="entry name" value="Peptidase_S1_PA_chymotrypsin"/>
</dbReference>
<gene>
    <name evidence="2" type="ORF">GEV01_29415</name>
</gene>
<dbReference type="PANTHER" id="PTHR43019">
    <property type="entry name" value="SERINE ENDOPROTEASE DEGS"/>
    <property type="match status" value="1"/>
</dbReference>
<dbReference type="EMBL" id="WHUF01000012">
    <property type="protein sequence ID" value="MQA23648.1"/>
    <property type="molecule type" value="Genomic_DNA"/>
</dbReference>
<dbReference type="PANTHER" id="PTHR43019:SF23">
    <property type="entry name" value="PROTEASE DO-LIKE 5, CHLOROPLASTIC"/>
    <property type="match status" value="1"/>
</dbReference>
<dbReference type="PRINTS" id="PR00834">
    <property type="entry name" value="PROTEASES2C"/>
</dbReference>
<evidence type="ECO:0000256" key="1">
    <source>
        <dbReference type="SAM" id="SignalP"/>
    </source>
</evidence>
<feature type="chain" id="PRO_5032747924" evidence="1">
    <location>
        <begin position="21"/>
        <end position="402"/>
    </location>
</feature>
<protein>
    <submittedName>
        <fullName evidence="2">Trypsin-like serine protease</fullName>
    </submittedName>
</protein>
<evidence type="ECO:0000313" key="2">
    <source>
        <dbReference type="EMBL" id="MQA23648.1"/>
    </source>
</evidence>
<dbReference type="Proteomes" id="UP000444318">
    <property type="component" value="Unassembled WGS sequence"/>
</dbReference>
<organism evidence="2 3">
    <name type="scientific">Rugamonas rivuli</name>
    <dbReference type="NCBI Taxonomy" id="2743358"/>
    <lineage>
        <taxon>Bacteria</taxon>
        <taxon>Pseudomonadati</taxon>
        <taxon>Pseudomonadota</taxon>
        <taxon>Betaproteobacteria</taxon>
        <taxon>Burkholderiales</taxon>
        <taxon>Oxalobacteraceae</taxon>
        <taxon>Telluria group</taxon>
        <taxon>Rugamonas</taxon>
    </lineage>
</organism>